<dbReference type="Proteomes" id="UP000064893">
    <property type="component" value="Chromosome"/>
</dbReference>
<evidence type="ECO:0000313" key="1">
    <source>
        <dbReference type="EMBL" id="ALO14130.1"/>
    </source>
</evidence>
<organism evidence="1 2">
    <name type="scientific">Salinivirga cyanobacteriivorans</name>
    <dbReference type="NCBI Taxonomy" id="1307839"/>
    <lineage>
        <taxon>Bacteria</taxon>
        <taxon>Pseudomonadati</taxon>
        <taxon>Bacteroidota</taxon>
        <taxon>Bacteroidia</taxon>
        <taxon>Bacteroidales</taxon>
        <taxon>Salinivirgaceae</taxon>
        <taxon>Salinivirga</taxon>
    </lineage>
</organism>
<dbReference type="AlphaFoldDB" id="A0A0S2HVR6"/>
<keyword evidence="2" id="KW-1185">Reference proteome</keyword>
<evidence type="ECO:0000313" key="2">
    <source>
        <dbReference type="Proteomes" id="UP000064893"/>
    </source>
</evidence>
<dbReference type="STRING" id="1307839.L21SP5_00451"/>
<dbReference type="RefSeq" id="WP_057951710.1">
    <property type="nucleotide sequence ID" value="NZ_CP013118.1"/>
</dbReference>
<proteinExistence type="predicted"/>
<dbReference type="EMBL" id="CP013118">
    <property type="protein sequence ID" value="ALO14130.1"/>
    <property type="molecule type" value="Genomic_DNA"/>
</dbReference>
<gene>
    <name evidence="1" type="ORF">L21SP5_00451</name>
</gene>
<name>A0A0S2HVR6_9BACT</name>
<dbReference type="KEGG" id="blq:L21SP5_00451"/>
<protein>
    <submittedName>
        <fullName evidence="1">Uncharacterized protein</fullName>
    </submittedName>
</protein>
<sequence>MKKESLKEFELLNDEEAINTKGGEEWCFVDTLLGGCTVEMELCRTIEVGCSGGFTWDGDCYESTCPSSFTTCTQPD</sequence>
<accession>A0A0S2HVR6</accession>
<reference evidence="1 2" key="1">
    <citation type="submission" date="2015-11" db="EMBL/GenBank/DDBJ databases">
        <title>Description and complete genome sequence of a novel strain predominating in hypersaline microbial mats and representing a new family of the Bacteriodetes phylum.</title>
        <authorList>
            <person name="Spring S."/>
            <person name="Bunk B."/>
            <person name="Sproer C."/>
            <person name="Klenk H.-P."/>
        </authorList>
    </citation>
    <scope>NUCLEOTIDE SEQUENCE [LARGE SCALE GENOMIC DNA]</scope>
    <source>
        <strain evidence="1 2">L21-Spi-D4</strain>
    </source>
</reference>